<accession>A0ABZ1FUZ6</accession>
<protein>
    <recommendedName>
        <fullName evidence="5">Tyr recombinase domain-containing protein</fullName>
    </recommendedName>
</protein>
<dbReference type="InterPro" id="IPR011010">
    <property type="entry name" value="DNA_brk_join_enz"/>
</dbReference>
<evidence type="ECO:0000313" key="3">
    <source>
        <dbReference type="EMBL" id="WSB74310.1"/>
    </source>
</evidence>
<name>A0ABZ1FUZ6_9ACTN</name>
<evidence type="ECO:0000256" key="2">
    <source>
        <dbReference type="SAM" id="MobiDB-lite"/>
    </source>
</evidence>
<reference evidence="3 4" key="1">
    <citation type="submission" date="2022-10" db="EMBL/GenBank/DDBJ databases">
        <title>The complete genomes of actinobacterial strains from the NBC collection.</title>
        <authorList>
            <person name="Joergensen T.S."/>
            <person name="Alvarez Arevalo M."/>
            <person name="Sterndorff E.B."/>
            <person name="Faurdal D."/>
            <person name="Vuksanovic O."/>
            <person name="Mourched A.-S."/>
            <person name="Charusanti P."/>
            <person name="Shaw S."/>
            <person name="Blin K."/>
            <person name="Weber T."/>
        </authorList>
    </citation>
    <scope>NUCLEOTIDE SEQUENCE [LARGE SCALE GENOMIC DNA]</scope>
    <source>
        <strain evidence="3 4">NBC 01774</strain>
    </source>
</reference>
<dbReference type="RefSeq" id="WP_326623835.1">
    <property type="nucleotide sequence ID" value="NZ_CP109106.1"/>
</dbReference>
<evidence type="ECO:0000313" key="4">
    <source>
        <dbReference type="Proteomes" id="UP001344251"/>
    </source>
</evidence>
<keyword evidence="4" id="KW-1185">Reference proteome</keyword>
<dbReference type="Gene3D" id="1.10.443.10">
    <property type="entry name" value="Intergrase catalytic core"/>
    <property type="match status" value="1"/>
</dbReference>
<organism evidence="3 4">
    <name type="scientific">Streptomyces decoyicus</name>
    <dbReference type="NCBI Taxonomy" id="249567"/>
    <lineage>
        <taxon>Bacteria</taxon>
        <taxon>Bacillati</taxon>
        <taxon>Actinomycetota</taxon>
        <taxon>Actinomycetes</taxon>
        <taxon>Kitasatosporales</taxon>
        <taxon>Streptomycetaceae</taxon>
        <taxon>Streptomyces</taxon>
    </lineage>
</organism>
<evidence type="ECO:0000256" key="1">
    <source>
        <dbReference type="ARBA" id="ARBA00023172"/>
    </source>
</evidence>
<dbReference type="InterPro" id="IPR013762">
    <property type="entry name" value="Integrase-like_cat_sf"/>
</dbReference>
<keyword evidence="1" id="KW-0233">DNA recombination</keyword>
<gene>
    <name evidence="3" type="ORF">OG863_00975</name>
</gene>
<feature type="region of interest" description="Disordered" evidence="2">
    <location>
        <begin position="72"/>
        <end position="91"/>
    </location>
</feature>
<evidence type="ECO:0008006" key="5">
    <source>
        <dbReference type="Google" id="ProtNLM"/>
    </source>
</evidence>
<dbReference type="Proteomes" id="UP001344251">
    <property type="component" value="Chromosome"/>
</dbReference>
<dbReference type="SUPFAM" id="SSF56349">
    <property type="entry name" value="DNA breaking-rejoining enzymes"/>
    <property type="match status" value="1"/>
</dbReference>
<dbReference type="EMBL" id="CP109106">
    <property type="protein sequence ID" value="WSB74310.1"/>
    <property type="molecule type" value="Genomic_DNA"/>
</dbReference>
<proteinExistence type="predicted"/>
<sequence length="91" mass="10181">MLRRAGFRVELRRIKPRQFRHTLTIEVLDAADGKAAVARDALGWKSAEMVDEVYGHADIHDPTLADALCKAWGSGDRTRPSRRSPATLRTP</sequence>